<protein>
    <submittedName>
        <fullName evidence="1">Uncharacterized protein</fullName>
    </submittedName>
</protein>
<name>A0AAC9BMJ4_9RALS</name>
<gene>
    <name evidence="1" type="ORF">ACS15_5441</name>
</gene>
<sequence>MLTHGTAGLLRHIRAQRLQLFGTPVKLRERAGALACQPVNGLGRGVFTRCAV</sequence>
<dbReference type="KEGG" id="rin:ACS15_5441"/>
<dbReference type="EMBL" id="CP012606">
    <property type="protein sequence ID" value="ANH77008.1"/>
    <property type="molecule type" value="Genomic_DNA"/>
</dbReference>
<proteinExistence type="predicted"/>
<accession>A0AAC9BMJ4</accession>
<evidence type="ECO:0000313" key="2">
    <source>
        <dbReference type="Proteomes" id="UP000077927"/>
    </source>
</evidence>
<evidence type="ECO:0000313" key="1">
    <source>
        <dbReference type="EMBL" id="ANH77008.1"/>
    </source>
</evidence>
<dbReference type="AlphaFoldDB" id="A0AAC9BMJ4"/>
<dbReference type="Proteomes" id="UP000077927">
    <property type="component" value="Chromosome 2"/>
</dbReference>
<reference evidence="1 2" key="1">
    <citation type="submission" date="2015-09" db="EMBL/GenBank/DDBJ databases">
        <authorList>
            <person name="Xu Y."/>
            <person name="Nagy A."/>
            <person name="Liu N.T."/>
            <person name="Nou X."/>
        </authorList>
    </citation>
    <scope>NUCLEOTIDE SEQUENCE [LARGE SCALE GENOMIC DNA]</scope>
    <source>
        <strain evidence="1 2">FC1138</strain>
    </source>
</reference>
<organism evidence="1 2">
    <name type="scientific">Ralstonia insidiosa</name>
    <dbReference type="NCBI Taxonomy" id="190721"/>
    <lineage>
        <taxon>Bacteria</taxon>
        <taxon>Pseudomonadati</taxon>
        <taxon>Pseudomonadota</taxon>
        <taxon>Betaproteobacteria</taxon>
        <taxon>Burkholderiales</taxon>
        <taxon>Burkholderiaceae</taxon>
        <taxon>Ralstonia</taxon>
    </lineage>
</organism>